<dbReference type="AlphaFoldDB" id="A0A0D3JPM0"/>
<reference evidence="5" key="1">
    <citation type="journal article" date="2013" name="Nature">
        <title>Pan genome of the phytoplankton Emiliania underpins its global distribution.</title>
        <authorList>
            <person name="Read B.A."/>
            <person name="Kegel J."/>
            <person name="Klute M.J."/>
            <person name="Kuo A."/>
            <person name="Lefebvre S.C."/>
            <person name="Maumus F."/>
            <person name="Mayer C."/>
            <person name="Miller J."/>
            <person name="Monier A."/>
            <person name="Salamov A."/>
            <person name="Young J."/>
            <person name="Aguilar M."/>
            <person name="Claverie J.M."/>
            <person name="Frickenhaus S."/>
            <person name="Gonzalez K."/>
            <person name="Herman E.K."/>
            <person name="Lin Y.C."/>
            <person name="Napier J."/>
            <person name="Ogata H."/>
            <person name="Sarno A.F."/>
            <person name="Shmutz J."/>
            <person name="Schroeder D."/>
            <person name="de Vargas C."/>
            <person name="Verret F."/>
            <person name="von Dassow P."/>
            <person name="Valentin K."/>
            <person name="Van de Peer Y."/>
            <person name="Wheeler G."/>
            <person name="Dacks J.B."/>
            <person name="Delwiche C.F."/>
            <person name="Dyhrman S.T."/>
            <person name="Glockner G."/>
            <person name="John U."/>
            <person name="Richards T."/>
            <person name="Worden A.Z."/>
            <person name="Zhang X."/>
            <person name="Grigoriev I.V."/>
            <person name="Allen A.E."/>
            <person name="Bidle K."/>
            <person name="Borodovsky M."/>
            <person name="Bowler C."/>
            <person name="Brownlee C."/>
            <person name="Cock J.M."/>
            <person name="Elias M."/>
            <person name="Gladyshev V.N."/>
            <person name="Groth M."/>
            <person name="Guda C."/>
            <person name="Hadaegh A."/>
            <person name="Iglesias-Rodriguez M.D."/>
            <person name="Jenkins J."/>
            <person name="Jones B.M."/>
            <person name="Lawson T."/>
            <person name="Leese F."/>
            <person name="Lindquist E."/>
            <person name="Lobanov A."/>
            <person name="Lomsadze A."/>
            <person name="Malik S.B."/>
            <person name="Marsh M.E."/>
            <person name="Mackinder L."/>
            <person name="Mock T."/>
            <person name="Mueller-Roeber B."/>
            <person name="Pagarete A."/>
            <person name="Parker M."/>
            <person name="Probert I."/>
            <person name="Quesneville H."/>
            <person name="Raines C."/>
            <person name="Rensing S.A."/>
            <person name="Riano-Pachon D.M."/>
            <person name="Richier S."/>
            <person name="Rokitta S."/>
            <person name="Shiraiwa Y."/>
            <person name="Soanes D.M."/>
            <person name="van der Giezen M."/>
            <person name="Wahlund T.M."/>
            <person name="Williams B."/>
            <person name="Wilson W."/>
            <person name="Wolfe G."/>
            <person name="Wurch L.L."/>
        </authorList>
    </citation>
    <scope>NUCLEOTIDE SEQUENCE</scope>
</reference>
<dbReference type="EnsemblProtists" id="EOD25455">
    <property type="protein sequence ID" value="EOD25455"/>
    <property type="gene ID" value="EMIHUDRAFT_115493"/>
</dbReference>
<evidence type="ECO:0000256" key="2">
    <source>
        <dbReference type="SAM" id="SignalP"/>
    </source>
</evidence>
<dbReference type="GO" id="GO:0009055">
    <property type="term" value="F:electron transfer activity"/>
    <property type="evidence" value="ECO:0007669"/>
    <property type="project" value="InterPro"/>
</dbReference>
<dbReference type="PANTHER" id="PTHR33021:SF339">
    <property type="entry name" value="OS07G0570600 PROTEIN"/>
    <property type="match status" value="1"/>
</dbReference>
<evidence type="ECO:0000256" key="1">
    <source>
        <dbReference type="SAM" id="Phobius"/>
    </source>
</evidence>
<dbReference type="Pfam" id="PF02298">
    <property type="entry name" value="Cu_bind_like"/>
    <property type="match status" value="1"/>
</dbReference>
<dbReference type="SUPFAM" id="SSF49503">
    <property type="entry name" value="Cupredoxins"/>
    <property type="match status" value="1"/>
</dbReference>
<feature type="chain" id="PRO_5044249574" description="Phytocyanin domain-containing protein" evidence="2">
    <location>
        <begin position="20"/>
        <end position="412"/>
    </location>
</feature>
<feature type="transmembrane region" description="Helical" evidence="1">
    <location>
        <begin position="363"/>
        <end position="386"/>
    </location>
</feature>
<dbReference type="KEGG" id="ehx:EMIHUDRAFT_115493"/>
<dbReference type="GeneID" id="17271001"/>
<dbReference type="GO" id="GO:0005886">
    <property type="term" value="C:plasma membrane"/>
    <property type="evidence" value="ECO:0007669"/>
    <property type="project" value="TreeGrafter"/>
</dbReference>
<dbReference type="Gene3D" id="2.60.40.420">
    <property type="entry name" value="Cupredoxins - blue copper proteins"/>
    <property type="match status" value="1"/>
</dbReference>
<dbReference type="InterPro" id="IPR039391">
    <property type="entry name" value="Phytocyanin-like"/>
</dbReference>
<dbReference type="PROSITE" id="PS51485">
    <property type="entry name" value="PHYTOCYANIN"/>
    <property type="match status" value="1"/>
</dbReference>
<keyword evidence="1" id="KW-0472">Membrane</keyword>
<name>A0A0D3JPM0_EMIH1</name>
<accession>A0A0D3JPM0</accession>
<keyword evidence="1" id="KW-0812">Transmembrane</keyword>
<sequence>MRMAVLHVIGASLLLPAVAMQHVVEWHDLYDSGSESHEVHYTVGDSVMFRWKGSLGHNLMKVSKSAYTNCEDENGAMLNDGSSTGQIEQVVDFPKTGEFYFLCSVGSHCANNQKINITIDPDTTCNSAKMMYPSKDAAEARGSMCDPPVLNHFVLDLLVPFALEQRARGCSFAELQHALRKYWLPYLHQSNCPNVTHSILRQIFGYFGRSARRNGLVLHNASPSLRGIFAKCVALDELQELYVLLVKKHMLAPGSKHILNRLNTYASNLDIPLQDRSDRSVSAYRLKTNIETRIIRAQQNTTVASIDHEIFGAFFRGPKPLFQNIGEELGENVPPPSFVCNPSIAISGVAPPPPPPPAKKRGWVVAVAVCVPLGVALLALGVYLLVKKGKLSVPGYGSDRPSMTKHTVTEGV</sequence>
<evidence type="ECO:0000313" key="4">
    <source>
        <dbReference type="EnsemblProtists" id="EOD25455"/>
    </source>
</evidence>
<dbReference type="RefSeq" id="XP_005777884.1">
    <property type="nucleotide sequence ID" value="XM_005777827.1"/>
</dbReference>
<organism evidence="4 5">
    <name type="scientific">Emiliania huxleyi (strain CCMP1516)</name>
    <dbReference type="NCBI Taxonomy" id="280463"/>
    <lineage>
        <taxon>Eukaryota</taxon>
        <taxon>Haptista</taxon>
        <taxon>Haptophyta</taxon>
        <taxon>Prymnesiophyceae</taxon>
        <taxon>Isochrysidales</taxon>
        <taxon>Noelaerhabdaceae</taxon>
        <taxon>Emiliania</taxon>
    </lineage>
</organism>
<keyword evidence="1" id="KW-1133">Transmembrane helix</keyword>
<protein>
    <recommendedName>
        <fullName evidence="3">Phytocyanin domain-containing protein</fullName>
    </recommendedName>
</protein>
<dbReference type="HOGENOM" id="CLU_668057_0_0_1"/>
<feature type="signal peptide" evidence="2">
    <location>
        <begin position="1"/>
        <end position="19"/>
    </location>
</feature>
<dbReference type="PANTHER" id="PTHR33021">
    <property type="entry name" value="BLUE COPPER PROTEIN"/>
    <property type="match status" value="1"/>
</dbReference>
<proteinExistence type="predicted"/>
<dbReference type="PaxDb" id="2903-EOD25455"/>
<dbReference type="Proteomes" id="UP000013827">
    <property type="component" value="Unassembled WGS sequence"/>
</dbReference>
<evidence type="ECO:0000259" key="3">
    <source>
        <dbReference type="PROSITE" id="PS51485"/>
    </source>
</evidence>
<keyword evidence="5" id="KW-1185">Reference proteome</keyword>
<feature type="domain" description="Phytocyanin" evidence="3">
    <location>
        <begin position="20"/>
        <end position="121"/>
    </location>
</feature>
<dbReference type="InterPro" id="IPR003245">
    <property type="entry name" value="Phytocyanin_dom"/>
</dbReference>
<evidence type="ECO:0000313" key="5">
    <source>
        <dbReference type="Proteomes" id="UP000013827"/>
    </source>
</evidence>
<dbReference type="InterPro" id="IPR008972">
    <property type="entry name" value="Cupredoxin"/>
</dbReference>
<reference evidence="4" key="2">
    <citation type="submission" date="2024-10" db="UniProtKB">
        <authorList>
            <consortium name="EnsemblProtists"/>
        </authorList>
    </citation>
    <scope>IDENTIFICATION</scope>
</reference>
<keyword evidence="2" id="KW-0732">Signal</keyword>